<dbReference type="SUPFAM" id="SSF52047">
    <property type="entry name" value="RNI-like"/>
    <property type="match status" value="1"/>
</dbReference>
<dbReference type="InterPro" id="IPR027038">
    <property type="entry name" value="RanGap"/>
</dbReference>
<accession>A0ABP0KWJ5</accession>
<evidence type="ECO:0000313" key="1">
    <source>
        <dbReference type="EMBL" id="CAK9031170.1"/>
    </source>
</evidence>
<protein>
    <submittedName>
        <fullName evidence="1">LRR and CARD domains-containing protein 3 (Nucleotide-binding oligomerization domain protein 3</fullName>
    </submittedName>
</protein>
<evidence type="ECO:0000313" key="2">
    <source>
        <dbReference type="Proteomes" id="UP001642464"/>
    </source>
</evidence>
<dbReference type="EMBL" id="CAXAMM010013348">
    <property type="protein sequence ID" value="CAK9031170.1"/>
    <property type="molecule type" value="Genomic_DNA"/>
</dbReference>
<proteinExistence type="predicted"/>
<dbReference type="InterPro" id="IPR032675">
    <property type="entry name" value="LRR_dom_sf"/>
</dbReference>
<reference evidence="1 2" key="1">
    <citation type="submission" date="2024-02" db="EMBL/GenBank/DDBJ databases">
        <authorList>
            <person name="Chen Y."/>
            <person name="Shah S."/>
            <person name="Dougan E. K."/>
            <person name="Thang M."/>
            <person name="Chan C."/>
        </authorList>
    </citation>
    <scope>NUCLEOTIDE SEQUENCE [LARGE SCALE GENOMIC DNA]</scope>
</reference>
<keyword evidence="2" id="KW-1185">Reference proteome</keyword>
<dbReference type="Gene3D" id="3.80.10.10">
    <property type="entry name" value="Ribonuclease Inhibitor"/>
    <property type="match status" value="1"/>
</dbReference>
<sequence>MLGHDVVLLHCCDFVQAPQLFRLQLLCHSVRRRLQAPDVWRQAFASEMRFISCDLARGMAPLVSKMPPDLPSLSLRFRWCSLGLDSATLLARHLPRGARRLQLAFRGCGLGEAAATALAERMPPELESLYLTLRGCPIGGRGVKAVAEHLPKQLKELGLDFRDCRLPGIGLRYLAQQLQQAESLQQLRLQVGGCDMAAMDCKVIMSQLPHESLRILHLGFESCALGCAGARAMAEALPQQLEVLHLDLDWCNVQAEGASALARHLPPFLRRLWLGLSGCSVGREGATALAKGLRELTLLEPRARVERGEEVSDLDQSATNLDTYVLKPWLTRERCHLDFSRCRIASVGCLRLLEALPQSLTALLLDVRGCAIHVEERGELRDLLPEGLEATLLF</sequence>
<dbReference type="SMART" id="SM00368">
    <property type="entry name" value="LRR_RI"/>
    <property type="match status" value="3"/>
</dbReference>
<dbReference type="InterPro" id="IPR001611">
    <property type="entry name" value="Leu-rich_rpt"/>
</dbReference>
<dbReference type="PANTHER" id="PTHR24113:SF15">
    <property type="entry name" value="NACHT DOMAIN-CONTAINING PROTEIN"/>
    <property type="match status" value="1"/>
</dbReference>
<comment type="caution">
    <text evidence="1">The sequence shown here is derived from an EMBL/GenBank/DDBJ whole genome shotgun (WGS) entry which is preliminary data.</text>
</comment>
<dbReference type="Pfam" id="PF13516">
    <property type="entry name" value="LRR_6"/>
    <property type="match status" value="1"/>
</dbReference>
<name>A0ABP0KWJ5_9DINO</name>
<dbReference type="Proteomes" id="UP001642464">
    <property type="component" value="Unassembled WGS sequence"/>
</dbReference>
<dbReference type="PANTHER" id="PTHR24113">
    <property type="entry name" value="RAN GTPASE-ACTIVATING PROTEIN 1"/>
    <property type="match status" value="1"/>
</dbReference>
<organism evidence="1 2">
    <name type="scientific">Durusdinium trenchii</name>
    <dbReference type="NCBI Taxonomy" id="1381693"/>
    <lineage>
        <taxon>Eukaryota</taxon>
        <taxon>Sar</taxon>
        <taxon>Alveolata</taxon>
        <taxon>Dinophyceae</taxon>
        <taxon>Suessiales</taxon>
        <taxon>Symbiodiniaceae</taxon>
        <taxon>Durusdinium</taxon>
    </lineage>
</organism>
<gene>
    <name evidence="1" type="ORF">SCF082_LOCUS19534</name>
</gene>